<evidence type="ECO:0000313" key="1">
    <source>
        <dbReference type="EMBL" id="MCW3485794.1"/>
    </source>
</evidence>
<dbReference type="PROSITE" id="PS51257">
    <property type="entry name" value="PROKAR_LIPOPROTEIN"/>
    <property type="match status" value="1"/>
</dbReference>
<keyword evidence="1" id="KW-0645">Protease</keyword>
<gene>
    <name evidence="1" type="ORF">OL497_17950</name>
</gene>
<keyword evidence="2" id="KW-1185">Reference proteome</keyword>
<reference evidence="1 2" key="1">
    <citation type="submission" date="2022-10" db="EMBL/GenBank/DDBJ databases">
        <title>Chitinophaga nivalis PC15 sp. nov., isolated from Pyeongchang county, South Korea.</title>
        <authorList>
            <person name="Trinh H.N."/>
        </authorList>
    </citation>
    <scope>NUCLEOTIDE SEQUENCE [LARGE SCALE GENOMIC DNA]</scope>
    <source>
        <strain evidence="1 2">PC14</strain>
    </source>
</reference>
<proteinExistence type="predicted"/>
<dbReference type="SUPFAM" id="SSF55486">
    <property type="entry name" value="Metalloproteases ('zincins'), catalytic domain"/>
    <property type="match status" value="1"/>
</dbReference>
<dbReference type="RefSeq" id="WP_264732589.1">
    <property type="nucleotide sequence ID" value="NZ_JAPDNR010000001.1"/>
</dbReference>
<dbReference type="Gene3D" id="3.40.390.10">
    <property type="entry name" value="Collagenase (Catalytic Domain)"/>
    <property type="match status" value="1"/>
</dbReference>
<dbReference type="Pfam" id="PF12388">
    <property type="entry name" value="Peptidase_M57"/>
    <property type="match status" value="1"/>
</dbReference>
<dbReference type="GO" id="GO:0008237">
    <property type="term" value="F:metallopeptidase activity"/>
    <property type="evidence" value="ECO:0007669"/>
    <property type="project" value="UniProtKB-KW"/>
</dbReference>
<name>A0ABT3IP96_9BACT</name>
<organism evidence="1 2">
    <name type="scientific">Chitinophaga nivalis</name>
    <dbReference type="NCBI Taxonomy" id="2991709"/>
    <lineage>
        <taxon>Bacteria</taxon>
        <taxon>Pseudomonadati</taxon>
        <taxon>Bacteroidota</taxon>
        <taxon>Chitinophagia</taxon>
        <taxon>Chitinophagales</taxon>
        <taxon>Chitinophagaceae</taxon>
        <taxon>Chitinophaga</taxon>
    </lineage>
</organism>
<comment type="caution">
    <text evidence="1">The sequence shown here is derived from an EMBL/GenBank/DDBJ whole genome shotgun (WGS) entry which is preliminary data.</text>
</comment>
<dbReference type="Proteomes" id="UP001207742">
    <property type="component" value="Unassembled WGS sequence"/>
</dbReference>
<evidence type="ECO:0000313" key="2">
    <source>
        <dbReference type="Proteomes" id="UP001207742"/>
    </source>
</evidence>
<dbReference type="InterPro" id="IPR024079">
    <property type="entry name" value="MetalloPept_cat_dom_sf"/>
</dbReference>
<accession>A0ABT3IP96</accession>
<protein>
    <submittedName>
        <fullName evidence="1">Zinc-dependent metalloprotease</fullName>
    </submittedName>
</protein>
<dbReference type="EMBL" id="JAPDNS010000002">
    <property type="protein sequence ID" value="MCW3485794.1"/>
    <property type="molecule type" value="Genomic_DNA"/>
</dbReference>
<keyword evidence="1" id="KW-0378">Hydrolase</keyword>
<dbReference type="InterPro" id="IPR024653">
    <property type="entry name" value="Peptidase_M10/M27/M57"/>
</dbReference>
<sequence>MKHVITNFKSTFCIAALSTALFITGCKREASETTPAKPAADVTALTEFLSKTTGADKSNISYDEQKQLFTANGDILINKDELQKHYDKQPAGGVTTEHYRGTYLVSNSIITEVRVNNRVSNTAWSNAVVTAIGNWNASNISSVSKLRFVFASTGAHITITDLSNEPSNWIARAYLPTSNGRPGATVEINRYHDGLSQSQKVFALTHELGHNIGLLHTNQNQGVFIQGTPASDPNSVMNSTVLPWSTFTSGDITAIRILYPR</sequence>
<keyword evidence="1" id="KW-0482">Metalloprotease</keyword>